<gene>
    <name evidence="1" type="ORF">GMARGA_LOCUS42997</name>
</gene>
<reference evidence="1 2" key="1">
    <citation type="submission" date="2021-06" db="EMBL/GenBank/DDBJ databases">
        <authorList>
            <person name="Kallberg Y."/>
            <person name="Tangrot J."/>
            <person name="Rosling A."/>
        </authorList>
    </citation>
    <scope>NUCLEOTIDE SEQUENCE [LARGE SCALE GENOMIC DNA]</scope>
    <source>
        <strain evidence="1 2">120-4 pot B 10/14</strain>
    </source>
</reference>
<comment type="caution">
    <text evidence="1">The sequence shown here is derived from an EMBL/GenBank/DDBJ whole genome shotgun (WGS) entry which is preliminary data.</text>
</comment>
<keyword evidence="2" id="KW-1185">Reference proteome</keyword>
<feature type="non-terminal residue" evidence="1">
    <location>
        <position position="1"/>
    </location>
</feature>
<feature type="non-terminal residue" evidence="1">
    <location>
        <position position="190"/>
    </location>
</feature>
<evidence type="ECO:0000313" key="1">
    <source>
        <dbReference type="EMBL" id="CAG8854176.1"/>
    </source>
</evidence>
<evidence type="ECO:0000313" key="2">
    <source>
        <dbReference type="Proteomes" id="UP000789901"/>
    </source>
</evidence>
<proteinExistence type="predicted"/>
<accession>A0ABN7XFX1</accession>
<protein>
    <submittedName>
        <fullName evidence="1">39781_t:CDS:1</fullName>
    </submittedName>
</protein>
<sequence>NNQILKMPLKTTEDFFKLDNYLQVLEEESIRLEDKYGTFYFQNAHVYIVYENNIVPKGTSKLYVFHSTRGYDATCLGPMIIRHHPSRKSTEDLSTDFIETIPTPKLAKRPILKDIKPPIFAELIKNNINNEEDAKSALNKFAKDLMENQHKENQDSSSFIFSFIINNHNLKDFINNIRSTQELVMHHSNL</sequence>
<dbReference type="Proteomes" id="UP000789901">
    <property type="component" value="Unassembled WGS sequence"/>
</dbReference>
<organism evidence="1 2">
    <name type="scientific">Gigaspora margarita</name>
    <dbReference type="NCBI Taxonomy" id="4874"/>
    <lineage>
        <taxon>Eukaryota</taxon>
        <taxon>Fungi</taxon>
        <taxon>Fungi incertae sedis</taxon>
        <taxon>Mucoromycota</taxon>
        <taxon>Glomeromycotina</taxon>
        <taxon>Glomeromycetes</taxon>
        <taxon>Diversisporales</taxon>
        <taxon>Gigasporaceae</taxon>
        <taxon>Gigaspora</taxon>
    </lineage>
</organism>
<name>A0ABN7XFX1_GIGMA</name>
<dbReference type="EMBL" id="CAJVQB010134364">
    <property type="protein sequence ID" value="CAG8854176.1"/>
    <property type="molecule type" value="Genomic_DNA"/>
</dbReference>